<evidence type="ECO:0000256" key="1">
    <source>
        <dbReference type="SAM" id="MobiDB-lite"/>
    </source>
</evidence>
<reference evidence="2 3" key="1">
    <citation type="journal article" date="2023" name="Plants (Basel)">
        <title>Bridging the Gap: Combining Genomics and Transcriptomics Approaches to Understand Stylosanthes scabra, an Orphan Legume from the Brazilian Caatinga.</title>
        <authorList>
            <person name="Ferreira-Neto J.R.C."/>
            <person name="da Silva M.D."/>
            <person name="Binneck E."/>
            <person name="de Melo N.F."/>
            <person name="da Silva R.H."/>
            <person name="de Melo A.L.T.M."/>
            <person name="Pandolfi V."/>
            <person name="Bustamante F.O."/>
            <person name="Brasileiro-Vidal A.C."/>
            <person name="Benko-Iseppon A.M."/>
        </authorList>
    </citation>
    <scope>NUCLEOTIDE SEQUENCE [LARGE SCALE GENOMIC DNA]</scope>
    <source>
        <tissue evidence="2">Leaves</tissue>
    </source>
</reference>
<protein>
    <submittedName>
        <fullName evidence="2">Uncharacterized protein</fullName>
    </submittedName>
</protein>
<proteinExistence type="predicted"/>
<accession>A0ABU6RNJ0</accession>
<comment type="caution">
    <text evidence="2">The sequence shown here is derived from an EMBL/GenBank/DDBJ whole genome shotgun (WGS) entry which is preliminary data.</text>
</comment>
<sequence length="158" mass="16662">MMGTATGLRGLEGPTSNLLGRGDLVEEVESFGGGGICPHQLYPDFVSPSTIERQLGGEVCYADLAAIWAQEDVEASGSCYVVDTPQFHVDLNEPATGLHVVYFSFGGTPPSAFDSSSPSPAEPQPAVHVPVEDEDDVSLGRRACRVPRCRGCETGGHI</sequence>
<evidence type="ECO:0000313" key="2">
    <source>
        <dbReference type="EMBL" id="MED6125666.1"/>
    </source>
</evidence>
<dbReference type="Proteomes" id="UP001341840">
    <property type="component" value="Unassembled WGS sequence"/>
</dbReference>
<name>A0ABU6RNJ0_9FABA</name>
<keyword evidence="3" id="KW-1185">Reference proteome</keyword>
<organism evidence="2 3">
    <name type="scientific">Stylosanthes scabra</name>
    <dbReference type="NCBI Taxonomy" id="79078"/>
    <lineage>
        <taxon>Eukaryota</taxon>
        <taxon>Viridiplantae</taxon>
        <taxon>Streptophyta</taxon>
        <taxon>Embryophyta</taxon>
        <taxon>Tracheophyta</taxon>
        <taxon>Spermatophyta</taxon>
        <taxon>Magnoliopsida</taxon>
        <taxon>eudicotyledons</taxon>
        <taxon>Gunneridae</taxon>
        <taxon>Pentapetalae</taxon>
        <taxon>rosids</taxon>
        <taxon>fabids</taxon>
        <taxon>Fabales</taxon>
        <taxon>Fabaceae</taxon>
        <taxon>Papilionoideae</taxon>
        <taxon>50 kb inversion clade</taxon>
        <taxon>dalbergioids sensu lato</taxon>
        <taxon>Dalbergieae</taxon>
        <taxon>Pterocarpus clade</taxon>
        <taxon>Stylosanthes</taxon>
    </lineage>
</organism>
<feature type="region of interest" description="Disordered" evidence="1">
    <location>
        <begin position="112"/>
        <end position="133"/>
    </location>
</feature>
<dbReference type="EMBL" id="JASCZI010031011">
    <property type="protein sequence ID" value="MED6125666.1"/>
    <property type="molecule type" value="Genomic_DNA"/>
</dbReference>
<evidence type="ECO:0000313" key="3">
    <source>
        <dbReference type="Proteomes" id="UP001341840"/>
    </source>
</evidence>
<gene>
    <name evidence="2" type="ORF">PIB30_070745</name>
</gene>